<evidence type="ECO:0000313" key="2">
    <source>
        <dbReference type="EMBL" id="SBQ58828.1"/>
    </source>
</evidence>
<feature type="compositionally biased region" description="Basic and acidic residues" evidence="1">
    <location>
        <begin position="50"/>
        <end position="60"/>
    </location>
</feature>
<name>A0A1A8FJ22_9TELE</name>
<feature type="region of interest" description="Disordered" evidence="1">
    <location>
        <begin position="46"/>
        <end position="67"/>
    </location>
</feature>
<proteinExistence type="predicted"/>
<sequence>THTHTHPLQHQEVVTMDSKAFHTVQKHGIMDSAHLQVHQFENTRSFSDTHLVDTETHSTKPAEPPST</sequence>
<gene>
    <name evidence="2" type="primary">PRKAR2AA</name>
</gene>
<organism evidence="2">
    <name type="scientific">Nothobranchius korthausae</name>
    <dbReference type="NCBI Taxonomy" id="1143690"/>
    <lineage>
        <taxon>Eukaryota</taxon>
        <taxon>Metazoa</taxon>
        <taxon>Chordata</taxon>
        <taxon>Craniata</taxon>
        <taxon>Vertebrata</taxon>
        <taxon>Euteleostomi</taxon>
        <taxon>Actinopterygii</taxon>
        <taxon>Neopterygii</taxon>
        <taxon>Teleostei</taxon>
        <taxon>Neoteleostei</taxon>
        <taxon>Acanthomorphata</taxon>
        <taxon>Ovalentaria</taxon>
        <taxon>Atherinomorphae</taxon>
        <taxon>Cyprinodontiformes</taxon>
        <taxon>Nothobranchiidae</taxon>
        <taxon>Nothobranchius</taxon>
    </lineage>
</organism>
<keyword evidence="2" id="KW-0808">Transferase</keyword>
<reference evidence="2" key="2">
    <citation type="submission" date="2016-06" db="EMBL/GenBank/DDBJ databases">
        <title>The genome of a short-lived fish provides insights into sex chromosome evolution and the genetic control of aging.</title>
        <authorList>
            <person name="Reichwald K."/>
            <person name="Felder M."/>
            <person name="Petzold A."/>
            <person name="Koch P."/>
            <person name="Groth M."/>
            <person name="Platzer M."/>
        </authorList>
    </citation>
    <scope>NUCLEOTIDE SEQUENCE</scope>
    <source>
        <tissue evidence="2">Brain</tissue>
    </source>
</reference>
<reference evidence="2" key="1">
    <citation type="submission" date="2016-05" db="EMBL/GenBank/DDBJ databases">
        <authorList>
            <person name="Lavstsen T."/>
            <person name="Jespersen J.S."/>
        </authorList>
    </citation>
    <scope>NUCLEOTIDE SEQUENCE</scope>
    <source>
        <tissue evidence="2">Brain</tissue>
    </source>
</reference>
<feature type="non-terminal residue" evidence="2">
    <location>
        <position position="1"/>
    </location>
</feature>
<dbReference type="GO" id="GO:0016301">
    <property type="term" value="F:kinase activity"/>
    <property type="evidence" value="ECO:0007669"/>
    <property type="project" value="UniProtKB-KW"/>
</dbReference>
<protein>
    <submittedName>
        <fullName evidence="2">Protein kinase, cAMP-dependent, regulatory, type II, alpha A</fullName>
    </submittedName>
</protein>
<accession>A0A1A8FJ22</accession>
<keyword evidence="2" id="KW-0418">Kinase</keyword>
<dbReference type="EMBL" id="HAEB01012301">
    <property type="protein sequence ID" value="SBQ58828.1"/>
    <property type="molecule type" value="Transcribed_RNA"/>
</dbReference>
<dbReference type="AlphaFoldDB" id="A0A1A8FJ22"/>
<evidence type="ECO:0000256" key="1">
    <source>
        <dbReference type="SAM" id="MobiDB-lite"/>
    </source>
</evidence>